<dbReference type="VEuPathDB" id="FungiDB:DIURU_000282"/>
<keyword evidence="8" id="KW-1185">Reference proteome</keyword>
<evidence type="ECO:0000313" key="8">
    <source>
        <dbReference type="Proteomes" id="UP000449547"/>
    </source>
</evidence>
<feature type="region of interest" description="Disordered" evidence="5">
    <location>
        <begin position="33"/>
        <end position="87"/>
    </location>
</feature>
<dbReference type="GO" id="GO:0000160">
    <property type="term" value="P:phosphorelay signal transduction system"/>
    <property type="evidence" value="ECO:0007669"/>
    <property type="project" value="InterPro"/>
</dbReference>
<dbReference type="GO" id="GO:1900445">
    <property type="term" value="P:positive regulation of filamentous growth of a population of unicellular organisms in response to biotic stimulus"/>
    <property type="evidence" value="ECO:0007669"/>
    <property type="project" value="UniProtKB-ARBA"/>
</dbReference>
<feature type="compositionally biased region" description="Low complexity" evidence="5">
    <location>
        <begin position="49"/>
        <end position="60"/>
    </location>
</feature>
<dbReference type="SUPFAM" id="SSF52172">
    <property type="entry name" value="CheY-like"/>
    <property type="match status" value="1"/>
</dbReference>
<dbReference type="PANTHER" id="PTHR44591">
    <property type="entry name" value="STRESS RESPONSE REGULATOR PROTEIN 1"/>
    <property type="match status" value="1"/>
</dbReference>
<dbReference type="InterPro" id="IPR001789">
    <property type="entry name" value="Sig_transdc_resp-reg_receiver"/>
</dbReference>
<comment type="function">
    <text evidence="2">Required for stress adaptation, morphogenesis and virulence.</text>
</comment>
<accession>A0A642UYF2</accession>
<dbReference type="AlphaFoldDB" id="A0A642UYF2"/>
<keyword evidence="1 4" id="KW-0597">Phosphoprotein</keyword>
<feature type="domain" description="Response regulatory" evidence="6">
    <location>
        <begin position="116"/>
        <end position="234"/>
    </location>
</feature>
<gene>
    <name evidence="7" type="ORF">DIURU_000282</name>
</gene>
<evidence type="ECO:0000256" key="2">
    <source>
        <dbReference type="ARBA" id="ARBA00037668"/>
    </source>
</evidence>
<name>A0A642UYF2_DIURU</name>
<dbReference type="EMBL" id="SWFT01000011">
    <property type="protein sequence ID" value="KAA8908154.1"/>
    <property type="molecule type" value="Genomic_DNA"/>
</dbReference>
<sequence>MFANPQLKPARDVAGDVGDDYFSRRPRLRLRVGDDHCARLEPSSPPLPSSEVPSLASPESASPPSPLADDAHFPRTAPTRMSSAPSILDSVPQYSPLEDNLDLDHCFFPLNYTNFSFLIVDDNIINVKVLTKLIHKLYPNAHIISTVNSTQVPQMLLENHVDCVFMDIDMPVITGIDLASMIRAHPAYNRMAVIAVTTRTSARDLARYDEVGIDATISKPIRLPYDATMDRIDRAISARQ</sequence>
<organism evidence="7 8">
    <name type="scientific">Diutina rugosa</name>
    <name type="common">Yeast</name>
    <name type="synonym">Candida rugosa</name>
    <dbReference type="NCBI Taxonomy" id="5481"/>
    <lineage>
        <taxon>Eukaryota</taxon>
        <taxon>Fungi</taxon>
        <taxon>Dikarya</taxon>
        <taxon>Ascomycota</taxon>
        <taxon>Saccharomycotina</taxon>
        <taxon>Pichiomycetes</taxon>
        <taxon>Debaryomycetaceae</taxon>
        <taxon>Diutina</taxon>
    </lineage>
</organism>
<dbReference type="InterPro" id="IPR050595">
    <property type="entry name" value="Bact_response_regulator"/>
</dbReference>
<evidence type="ECO:0000256" key="3">
    <source>
        <dbReference type="ARBA" id="ARBA00040436"/>
    </source>
</evidence>
<dbReference type="PROSITE" id="PS50110">
    <property type="entry name" value="RESPONSE_REGULATORY"/>
    <property type="match status" value="1"/>
</dbReference>
<protein>
    <recommendedName>
        <fullName evidence="3">Stress response regulator protein 1</fullName>
    </recommendedName>
</protein>
<feature type="modified residue" description="4-aspartylphosphate" evidence="4">
    <location>
        <position position="167"/>
    </location>
</feature>
<proteinExistence type="predicted"/>
<dbReference type="OrthoDB" id="303614at2759"/>
<dbReference type="PANTHER" id="PTHR44591:SF3">
    <property type="entry name" value="RESPONSE REGULATORY DOMAIN-CONTAINING PROTEIN"/>
    <property type="match status" value="1"/>
</dbReference>
<dbReference type="Gene3D" id="3.40.50.2300">
    <property type="match status" value="1"/>
</dbReference>
<evidence type="ECO:0000256" key="4">
    <source>
        <dbReference type="PROSITE-ProRule" id="PRU00169"/>
    </source>
</evidence>
<dbReference type="GeneID" id="54778935"/>
<dbReference type="RefSeq" id="XP_034014921.1">
    <property type="nucleotide sequence ID" value="XM_034155513.1"/>
</dbReference>
<evidence type="ECO:0000256" key="5">
    <source>
        <dbReference type="SAM" id="MobiDB-lite"/>
    </source>
</evidence>
<reference evidence="7 8" key="1">
    <citation type="submission" date="2019-07" db="EMBL/GenBank/DDBJ databases">
        <title>Genome assembly of two rare yeast pathogens: Diutina rugosa and Trichomonascus ciferrii.</title>
        <authorList>
            <person name="Mixao V."/>
            <person name="Saus E."/>
            <person name="Hansen A."/>
            <person name="Lass-Flor C."/>
            <person name="Gabaldon T."/>
        </authorList>
    </citation>
    <scope>NUCLEOTIDE SEQUENCE [LARGE SCALE GENOMIC DNA]</scope>
    <source>
        <strain evidence="7 8">CBS 613</strain>
    </source>
</reference>
<dbReference type="Proteomes" id="UP000449547">
    <property type="component" value="Unassembled WGS sequence"/>
</dbReference>
<comment type="caution">
    <text evidence="7">The sequence shown here is derived from an EMBL/GenBank/DDBJ whole genome shotgun (WGS) entry which is preliminary data.</text>
</comment>
<dbReference type="GO" id="GO:0036180">
    <property type="term" value="P:filamentous growth of a population of unicellular organisms in response to biotic stimulus"/>
    <property type="evidence" value="ECO:0007669"/>
    <property type="project" value="UniProtKB-ARBA"/>
</dbReference>
<dbReference type="Pfam" id="PF00072">
    <property type="entry name" value="Response_reg"/>
    <property type="match status" value="1"/>
</dbReference>
<dbReference type="CDD" id="cd17546">
    <property type="entry name" value="REC_hyHK_CKI1_RcsC-like"/>
    <property type="match status" value="1"/>
</dbReference>
<feature type="region of interest" description="Disordered" evidence="5">
    <location>
        <begin position="1"/>
        <end position="20"/>
    </location>
</feature>
<evidence type="ECO:0000313" key="7">
    <source>
        <dbReference type="EMBL" id="KAA8908154.1"/>
    </source>
</evidence>
<dbReference type="GO" id="GO:0006950">
    <property type="term" value="P:response to stress"/>
    <property type="evidence" value="ECO:0007669"/>
    <property type="project" value="UniProtKB-ARBA"/>
</dbReference>
<evidence type="ECO:0000256" key="1">
    <source>
        <dbReference type="ARBA" id="ARBA00022553"/>
    </source>
</evidence>
<dbReference type="SMART" id="SM00448">
    <property type="entry name" value="REC"/>
    <property type="match status" value="1"/>
</dbReference>
<dbReference type="InterPro" id="IPR011006">
    <property type="entry name" value="CheY-like_superfamily"/>
</dbReference>
<evidence type="ECO:0000259" key="6">
    <source>
        <dbReference type="PROSITE" id="PS50110"/>
    </source>
</evidence>